<protein>
    <submittedName>
        <fullName evidence="3">Uncharacterized protein</fullName>
    </submittedName>
</protein>
<keyword evidence="4" id="KW-1185">Reference proteome</keyword>
<comment type="caution">
    <text evidence="3">The sequence shown here is derived from an EMBL/GenBank/DDBJ whole genome shotgun (WGS) entry which is preliminary data.</text>
</comment>
<proteinExistence type="predicted"/>
<keyword evidence="2" id="KW-0812">Transmembrane</keyword>
<evidence type="ECO:0000256" key="2">
    <source>
        <dbReference type="SAM" id="Phobius"/>
    </source>
</evidence>
<sequence>MAEWLIEILGLPAEALKAIGTILVGGILALATYVASRIKEARRPAEQTPAFPRISLDPADRDLGFTLIRTGTDLTRALHDHGEILRGLGSGGGGSTPPAAPHHAGQPGRRNRSRT</sequence>
<gene>
    <name evidence="3" type="ORF">ACFQE0_14680</name>
</gene>
<evidence type="ECO:0000256" key="1">
    <source>
        <dbReference type="SAM" id="MobiDB-lite"/>
    </source>
</evidence>
<evidence type="ECO:0000313" key="4">
    <source>
        <dbReference type="Proteomes" id="UP001596292"/>
    </source>
</evidence>
<evidence type="ECO:0000313" key="3">
    <source>
        <dbReference type="EMBL" id="MFC6790746.1"/>
    </source>
</evidence>
<dbReference type="Proteomes" id="UP001596292">
    <property type="component" value="Unassembled WGS sequence"/>
</dbReference>
<keyword evidence="2" id="KW-1133">Transmembrane helix</keyword>
<feature type="region of interest" description="Disordered" evidence="1">
    <location>
        <begin position="85"/>
        <end position="115"/>
    </location>
</feature>
<dbReference type="RefSeq" id="WP_378970890.1">
    <property type="nucleotide sequence ID" value="NZ_JBHSWN010000001.1"/>
</dbReference>
<reference evidence="4" key="1">
    <citation type="journal article" date="2019" name="Int. J. Syst. Evol. Microbiol.">
        <title>The Global Catalogue of Microorganisms (GCM) 10K type strain sequencing project: providing services to taxonomists for standard genome sequencing and annotation.</title>
        <authorList>
            <consortium name="The Broad Institute Genomics Platform"/>
            <consortium name="The Broad Institute Genome Sequencing Center for Infectious Disease"/>
            <person name="Wu L."/>
            <person name="Ma J."/>
        </authorList>
    </citation>
    <scope>NUCLEOTIDE SEQUENCE [LARGE SCALE GENOMIC DNA]</scope>
    <source>
        <strain evidence="4">CCUG 48316</strain>
    </source>
</reference>
<accession>A0ABW2BKY9</accession>
<name>A0ABW2BKY9_9HYPH</name>
<keyword evidence="2" id="KW-0472">Membrane</keyword>
<feature type="transmembrane region" description="Helical" evidence="2">
    <location>
        <begin position="15"/>
        <end position="35"/>
    </location>
</feature>
<organism evidence="3 4">
    <name type="scientific">Methylobacterium komagatae</name>
    <dbReference type="NCBI Taxonomy" id="374425"/>
    <lineage>
        <taxon>Bacteria</taxon>
        <taxon>Pseudomonadati</taxon>
        <taxon>Pseudomonadota</taxon>
        <taxon>Alphaproteobacteria</taxon>
        <taxon>Hyphomicrobiales</taxon>
        <taxon>Methylobacteriaceae</taxon>
        <taxon>Methylobacterium</taxon>
    </lineage>
</organism>
<dbReference type="EMBL" id="JBHSWN010000001">
    <property type="protein sequence ID" value="MFC6790746.1"/>
    <property type="molecule type" value="Genomic_DNA"/>
</dbReference>